<dbReference type="InterPro" id="IPR001585">
    <property type="entry name" value="TAL/FSA"/>
</dbReference>
<evidence type="ECO:0000313" key="3">
    <source>
        <dbReference type="Proteomes" id="UP000284416"/>
    </source>
</evidence>
<comment type="caution">
    <text evidence="2">The sequence shown here is derived from an EMBL/GenBank/DDBJ whole genome shotgun (WGS) entry which is preliminary data.</text>
</comment>
<dbReference type="Proteomes" id="UP000284416">
    <property type="component" value="Unassembled WGS sequence"/>
</dbReference>
<keyword evidence="1" id="KW-0704">Schiff base</keyword>
<accession>A0A417YYK1</accession>
<dbReference type="EMBL" id="QWEG01000002">
    <property type="protein sequence ID" value="RHW42839.1"/>
    <property type="molecule type" value="Genomic_DNA"/>
</dbReference>
<proteinExistence type="predicted"/>
<dbReference type="Pfam" id="PF00923">
    <property type="entry name" value="TAL_FSA"/>
    <property type="match status" value="1"/>
</dbReference>
<dbReference type="Gene3D" id="3.20.20.70">
    <property type="entry name" value="Aldolase class I"/>
    <property type="match status" value="1"/>
</dbReference>
<reference evidence="2 3" key="1">
    <citation type="journal article" date="2017" name="Int. J. Syst. Evol. Microbiol.">
        <title>Bacillus notoginsengisoli sp. nov., a novel bacterium isolated from the rhizosphere of Panax notoginseng.</title>
        <authorList>
            <person name="Zhang M.Y."/>
            <person name="Cheng J."/>
            <person name="Cai Y."/>
            <person name="Zhang T.Y."/>
            <person name="Wu Y.Y."/>
            <person name="Manikprabhu D."/>
            <person name="Li W.J."/>
            <person name="Zhang Y.X."/>
        </authorList>
    </citation>
    <scope>NUCLEOTIDE SEQUENCE [LARGE SCALE GENOMIC DNA]</scope>
    <source>
        <strain evidence="2 3">JCM 30743</strain>
    </source>
</reference>
<evidence type="ECO:0000256" key="1">
    <source>
        <dbReference type="ARBA" id="ARBA00023270"/>
    </source>
</evidence>
<dbReference type="InterPro" id="IPR013785">
    <property type="entry name" value="Aldolase_TIM"/>
</dbReference>
<protein>
    <submittedName>
        <fullName evidence="2">Aldolase</fullName>
    </submittedName>
</protein>
<dbReference type="PANTHER" id="PTHR10683">
    <property type="entry name" value="TRANSALDOLASE"/>
    <property type="match status" value="1"/>
</dbReference>
<dbReference type="SUPFAM" id="SSF51569">
    <property type="entry name" value="Aldolase"/>
    <property type="match status" value="1"/>
</dbReference>
<dbReference type="PANTHER" id="PTHR10683:SF40">
    <property type="entry name" value="FRUCTOSE-6-PHOSPHATE ALDOLASE 1-RELATED"/>
    <property type="match status" value="1"/>
</dbReference>
<organism evidence="2 3">
    <name type="scientific">Neobacillus notoginsengisoli</name>
    <dbReference type="NCBI Taxonomy" id="1578198"/>
    <lineage>
        <taxon>Bacteria</taxon>
        <taxon>Bacillati</taxon>
        <taxon>Bacillota</taxon>
        <taxon>Bacilli</taxon>
        <taxon>Bacillales</taxon>
        <taxon>Bacillaceae</taxon>
        <taxon>Neobacillus</taxon>
    </lineage>
</organism>
<evidence type="ECO:0000313" key="2">
    <source>
        <dbReference type="EMBL" id="RHW42839.1"/>
    </source>
</evidence>
<dbReference type="AlphaFoldDB" id="A0A417YYK1"/>
<name>A0A417YYK1_9BACI</name>
<dbReference type="RefSeq" id="WP_118919535.1">
    <property type="nucleotide sequence ID" value="NZ_QWEG01000002.1"/>
</dbReference>
<gene>
    <name evidence="2" type="ORF">D1B31_04490</name>
</gene>
<sequence>MKYLIDSANYTEIDQALRVGAAGVTANPSLYLKENVSFYDFLKDYHDKNILLTAEVIADDDEDLVRQAEKVIEISKDIVIKLNYSAASLKFARLMQEKGIKTAITLVFDINQAMMAINAGADYLFLFVARNEEIGVDGLELIRNISRIVESKGYHTKLVAASIRTKYQLESATLFADYIAVPYRLMEETFHHPLTVSGADRFADDMKKVLDTGEALAP</sequence>
<dbReference type="OrthoDB" id="1755313at2"/>
<dbReference type="GO" id="GO:0005975">
    <property type="term" value="P:carbohydrate metabolic process"/>
    <property type="evidence" value="ECO:0007669"/>
    <property type="project" value="InterPro"/>
</dbReference>
<keyword evidence="3" id="KW-1185">Reference proteome</keyword>